<keyword evidence="1" id="KW-0285">Flavoprotein</keyword>
<dbReference type="GO" id="GO:0016491">
    <property type="term" value="F:oxidoreductase activity"/>
    <property type="evidence" value="ECO:0007669"/>
    <property type="project" value="UniProtKB-KW"/>
</dbReference>
<evidence type="ECO:0000313" key="5">
    <source>
        <dbReference type="EMBL" id="SEL98756.1"/>
    </source>
</evidence>
<dbReference type="STRING" id="407022.SAMN05661044_03885"/>
<reference evidence="6" key="1">
    <citation type="submission" date="2016-10" db="EMBL/GenBank/DDBJ databases">
        <authorList>
            <person name="Varghese N."/>
            <person name="Submissions S."/>
        </authorList>
    </citation>
    <scope>NUCLEOTIDE SEQUENCE [LARGE SCALE GENOMIC DNA]</scope>
    <source>
        <strain evidence="6">DSM 18733</strain>
    </source>
</reference>
<gene>
    <name evidence="5" type="ORF">SAMN05661044_03885</name>
</gene>
<organism evidence="5 6">
    <name type="scientific">Olivibacter domesticus</name>
    <name type="common">Pseudosphingobacterium domesticum</name>
    <dbReference type="NCBI Taxonomy" id="407022"/>
    <lineage>
        <taxon>Bacteria</taxon>
        <taxon>Pseudomonadati</taxon>
        <taxon>Bacteroidota</taxon>
        <taxon>Sphingobacteriia</taxon>
        <taxon>Sphingobacteriales</taxon>
        <taxon>Sphingobacteriaceae</taxon>
        <taxon>Olivibacter</taxon>
    </lineage>
</organism>
<dbReference type="PANTHER" id="PTHR23026">
    <property type="entry name" value="NADPH NITROREDUCTASE"/>
    <property type="match status" value="1"/>
</dbReference>
<evidence type="ECO:0000256" key="2">
    <source>
        <dbReference type="ARBA" id="ARBA00022643"/>
    </source>
</evidence>
<dbReference type="EMBL" id="FOAF01000006">
    <property type="protein sequence ID" value="SEL98756.1"/>
    <property type="molecule type" value="Genomic_DNA"/>
</dbReference>
<dbReference type="Proteomes" id="UP000199421">
    <property type="component" value="Unassembled WGS sequence"/>
</dbReference>
<dbReference type="InterPro" id="IPR050627">
    <property type="entry name" value="Nitroreductase/BluB"/>
</dbReference>
<evidence type="ECO:0000313" key="6">
    <source>
        <dbReference type="Proteomes" id="UP000199421"/>
    </source>
</evidence>
<dbReference type="Gene3D" id="3.40.109.10">
    <property type="entry name" value="NADH Oxidase"/>
    <property type="match status" value="1"/>
</dbReference>
<feature type="domain" description="Nitroreductase" evidence="4">
    <location>
        <begin position="255"/>
        <end position="333"/>
    </location>
</feature>
<proteinExistence type="predicted"/>
<evidence type="ECO:0000256" key="1">
    <source>
        <dbReference type="ARBA" id="ARBA00022630"/>
    </source>
</evidence>
<dbReference type="OrthoDB" id="9809288at2"/>
<accession>A0A1H7UPM5</accession>
<dbReference type="AlphaFoldDB" id="A0A1H7UPM5"/>
<keyword evidence="2" id="KW-0288">FMN</keyword>
<dbReference type="CDD" id="cd02062">
    <property type="entry name" value="Nitro_FMN_reductase"/>
    <property type="match status" value="1"/>
</dbReference>
<feature type="domain" description="Nitroreductase" evidence="4">
    <location>
        <begin position="189"/>
        <end position="231"/>
    </location>
</feature>
<name>A0A1H7UPM5_OLID1</name>
<evidence type="ECO:0000259" key="4">
    <source>
        <dbReference type="Pfam" id="PF00881"/>
    </source>
</evidence>
<protein>
    <submittedName>
        <fullName evidence="5">Nitroreductase</fullName>
    </submittedName>
</protein>
<dbReference type="InterPro" id="IPR029479">
    <property type="entry name" value="Nitroreductase"/>
</dbReference>
<dbReference type="Pfam" id="PF00881">
    <property type="entry name" value="Nitroreductase"/>
    <property type="match status" value="2"/>
</dbReference>
<dbReference type="SUPFAM" id="SSF55469">
    <property type="entry name" value="FMN-dependent nitroreductase-like"/>
    <property type="match status" value="1"/>
</dbReference>
<evidence type="ECO:0000256" key="3">
    <source>
        <dbReference type="ARBA" id="ARBA00023002"/>
    </source>
</evidence>
<sequence>MRKILKPIRSSFQGLVSEHLPKYCMKSRMLSSLYYAFFDKSFLRENQAVLAGRVKHITEAKEVKANYFLLVRNTHRIEKGLLMRPRRPVFGKDYIKETIDSFEGICKMQSDVQANLQLKWFKDVLSEYFTLAGEVDAFVQKQGERFFKIMASCGPDNVHTEETLKSIPYVRLEEHKSDISYEQFYRLCKQRRSVRWFLDKPVQRDMIDKAVLAANQAPSACNRQPFEFRIFDEIDLVKEGINLPMGTKGYGHSIPIFIVLVGNLDAYFDERDRHVIYIDASLASMSFMLALETMGLSSCAINWPDIETREQKMDKFLNLKAHQRALMCIGVGYPDPEGLVAYSEKRPLDQIRKYN</sequence>
<dbReference type="PANTHER" id="PTHR23026:SF90">
    <property type="entry name" value="IODOTYROSINE DEIODINASE 1"/>
    <property type="match status" value="1"/>
</dbReference>
<dbReference type="RefSeq" id="WP_093327650.1">
    <property type="nucleotide sequence ID" value="NZ_FOAF01000006.1"/>
</dbReference>
<keyword evidence="3" id="KW-0560">Oxidoreductase</keyword>
<dbReference type="InterPro" id="IPR000415">
    <property type="entry name" value="Nitroreductase-like"/>
</dbReference>
<keyword evidence="6" id="KW-1185">Reference proteome</keyword>